<protein>
    <recommendedName>
        <fullName evidence="3">Capsule polysaccharide biosynthesis protein</fullName>
    </recommendedName>
</protein>
<accession>A0A084IKX1</accession>
<dbReference type="Proteomes" id="UP000028302">
    <property type="component" value="Unassembled WGS sequence"/>
</dbReference>
<name>A0A084IKX1_SALHC</name>
<comment type="caution">
    <text evidence="1">The sequence shown here is derived from an EMBL/GenBank/DDBJ whole genome shotgun (WGS) entry which is preliminary data.</text>
</comment>
<evidence type="ECO:0000313" key="2">
    <source>
        <dbReference type="Proteomes" id="UP000028302"/>
    </source>
</evidence>
<keyword evidence="2" id="KW-1185">Reference proteome</keyword>
<evidence type="ECO:0008006" key="3">
    <source>
        <dbReference type="Google" id="ProtNLM"/>
    </source>
</evidence>
<evidence type="ECO:0000313" key="1">
    <source>
        <dbReference type="EMBL" id="KEZ77355.1"/>
    </source>
</evidence>
<dbReference type="STRING" id="1304275.C41B8_10013"/>
<dbReference type="AlphaFoldDB" id="A0A084IKX1"/>
<gene>
    <name evidence="1" type="ORF">C41B8_10013</name>
</gene>
<sequence>MQRKLLFGADFADYPIMQEMLLGFAQQHDVLIGGRSGRADTAGRGHDFAYFDWQPYQRVDEVPHTAGANEVVDAVMEIEYAEAWRQFARALDRVFLDPLPAREAERYFWALVGGLEAWISERASTLVVWFAHTPHFPWHIVFFHVCRRLKVPAYIFKRTQLPDGMFFDTDLVCGRAPLPPAAAGLSADAWLDTLGEVSGRLKRSHEINRRAESAAYRSMGLGLKWKLIRRYYRARHGYRHHHYFRQPWWRLYRYALRRDRERRADLSYLTRHARRDAPSAPYIYFALHYQPERTTVPEAGFYHDQLRAITALARAMPRDWILVVKEHPRQLGDRRPDLRCLHYGRQPLYQGIAELGNAVLMDAFAPADGLIAGAELTASCNGSSVFEGLKHGIPGLTFVPTWHSACASAPAIGDMKALPGMMNELAAKTPEQVRADLAQFIRDESRHWFVGANDDRAAQLSARDRNVLVASMRTEVQALLSPKT</sequence>
<reference evidence="1 2" key="1">
    <citation type="submission" date="2013-03" db="EMBL/GenBank/DDBJ databases">
        <title>Salinisphaera hydrothermalis C41B8 Genome Sequencing.</title>
        <authorList>
            <person name="Li C."/>
            <person name="Lai Q."/>
            <person name="Shao Z."/>
        </authorList>
    </citation>
    <scope>NUCLEOTIDE SEQUENCE [LARGE SCALE GENOMIC DNA]</scope>
    <source>
        <strain evidence="1 2">C41B8</strain>
    </source>
</reference>
<proteinExistence type="predicted"/>
<dbReference type="eggNOG" id="COG3562">
    <property type="taxonomic scope" value="Bacteria"/>
</dbReference>
<dbReference type="EMBL" id="APNK01000013">
    <property type="protein sequence ID" value="KEZ77355.1"/>
    <property type="molecule type" value="Genomic_DNA"/>
</dbReference>
<organism evidence="1 2">
    <name type="scientific">Salinisphaera hydrothermalis (strain C41B8)</name>
    <dbReference type="NCBI Taxonomy" id="1304275"/>
    <lineage>
        <taxon>Bacteria</taxon>
        <taxon>Pseudomonadati</taxon>
        <taxon>Pseudomonadota</taxon>
        <taxon>Gammaproteobacteria</taxon>
        <taxon>Salinisphaerales</taxon>
        <taxon>Salinisphaeraceae</taxon>
        <taxon>Salinisphaera</taxon>
    </lineage>
</organism>